<dbReference type="AlphaFoldDB" id="A0A2T4JV26"/>
<dbReference type="PANTHER" id="PTHR34703">
    <property type="entry name" value="ANTIPORTER SUBUNIT MNHG2-RELATED"/>
    <property type="match status" value="1"/>
</dbReference>
<feature type="transmembrane region" description="Helical" evidence="1">
    <location>
        <begin position="6"/>
        <end position="28"/>
    </location>
</feature>
<evidence type="ECO:0000313" key="2">
    <source>
        <dbReference type="EMBL" id="PTE21770.1"/>
    </source>
</evidence>
<reference evidence="2 3" key="1">
    <citation type="submission" date="2018-03" db="EMBL/GenBank/DDBJ databases">
        <title>Cereibacter changlensis.</title>
        <authorList>
            <person name="Meyer T.E."/>
            <person name="Miller S."/>
            <person name="Lodha T."/>
            <person name="Gandham S."/>
            <person name="Chintalapati S."/>
            <person name="Chintalapati V.R."/>
        </authorList>
    </citation>
    <scope>NUCLEOTIDE SEQUENCE [LARGE SCALE GENOMIC DNA]</scope>
    <source>
        <strain evidence="2 3">JA139</strain>
    </source>
</reference>
<gene>
    <name evidence="2" type="ORF">C5F48_10525</name>
</gene>
<protein>
    <submittedName>
        <fullName evidence="2">Na+/H+ antiporter subunit G</fullName>
    </submittedName>
</protein>
<dbReference type="NCBIfam" id="NF009316">
    <property type="entry name" value="PRK12674.1-5"/>
    <property type="match status" value="1"/>
</dbReference>
<dbReference type="OrthoDB" id="4427992at2"/>
<feature type="transmembrane region" description="Helical" evidence="1">
    <location>
        <begin position="71"/>
        <end position="89"/>
    </location>
</feature>
<feature type="transmembrane region" description="Helical" evidence="1">
    <location>
        <begin position="40"/>
        <end position="59"/>
    </location>
</feature>
<dbReference type="Pfam" id="PF03334">
    <property type="entry name" value="PhaG_MnhG_YufB"/>
    <property type="match status" value="1"/>
</dbReference>
<dbReference type="InterPro" id="IPR005133">
    <property type="entry name" value="PhaG_MnhG_YufB"/>
</dbReference>
<dbReference type="RefSeq" id="WP_107663866.1">
    <property type="nucleotide sequence ID" value="NZ_PZKG01000039.1"/>
</dbReference>
<proteinExistence type="predicted"/>
<keyword evidence="1" id="KW-0472">Membrane</keyword>
<keyword evidence="1" id="KW-1133">Transmembrane helix</keyword>
<sequence>MTLVTEILISVLLVVAGIFGIVGSFGLLKLPDPMTRLHAPTKATTIGIGGVLIASMLYFGLVADSFSWHEILISLFLFLTAPITANFIAKAHLHREVPVSELPPTGTDRAWATYDHDIAETAPNRNL</sequence>
<name>A0A2T4JV26_9RHOB</name>
<accession>A0A2T4JV26</accession>
<comment type="caution">
    <text evidence="2">The sequence shown here is derived from an EMBL/GenBank/DDBJ whole genome shotgun (WGS) entry which is preliminary data.</text>
</comment>
<dbReference type="NCBIfam" id="TIGR01300">
    <property type="entry name" value="CPA3_mnhG_phaG"/>
    <property type="match status" value="1"/>
</dbReference>
<dbReference type="EMBL" id="PZKG01000039">
    <property type="protein sequence ID" value="PTE21770.1"/>
    <property type="molecule type" value="Genomic_DNA"/>
</dbReference>
<evidence type="ECO:0000313" key="3">
    <source>
        <dbReference type="Proteomes" id="UP000241010"/>
    </source>
</evidence>
<organism evidence="2 3">
    <name type="scientific">Cereibacter changlensis JA139</name>
    <dbReference type="NCBI Taxonomy" id="1188249"/>
    <lineage>
        <taxon>Bacteria</taxon>
        <taxon>Pseudomonadati</taxon>
        <taxon>Pseudomonadota</taxon>
        <taxon>Alphaproteobacteria</taxon>
        <taxon>Rhodobacterales</taxon>
        <taxon>Paracoccaceae</taxon>
        <taxon>Cereibacter</taxon>
    </lineage>
</organism>
<keyword evidence="1" id="KW-0812">Transmembrane</keyword>
<dbReference type="GO" id="GO:0015385">
    <property type="term" value="F:sodium:proton antiporter activity"/>
    <property type="evidence" value="ECO:0007669"/>
    <property type="project" value="TreeGrafter"/>
</dbReference>
<dbReference type="Proteomes" id="UP000241010">
    <property type="component" value="Unassembled WGS sequence"/>
</dbReference>
<dbReference type="PANTHER" id="PTHR34703:SF1">
    <property type="entry name" value="ANTIPORTER SUBUNIT MNHG2-RELATED"/>
    <property type="match status" value="1"/>
</dbReference>
<evidence type="ECO:0000256" key="1">
    <source>
        <dbReference type="SAM" id="Phobius"/>
    </source>
</evidence>
<keyword evidence="3" id="KW-1185">Reference proteome</keyword>